<dbReference type="eggNOG" id="COG3279">
    <property type="taxonomic scope" value="Bacteria"/>
</dbReference>
<dbReference type="InterPro" id="IPR001789">
    <property type="entry name" value="Sig_transdc_resp-reg_receiver"/>
</dbReference>
<organism evidence="5 6">
    <name type="scientific">Fibrella aestuarina BUZ 2</name>
    <dbReference type="NCBI Taxonomy" id="1166018"/>
    <lineage>
        <taxon>Bacteria</taxon>
        <taxon>Pseudomonadati</taxon>
        <taxon>Bacteroidota</taxon>
        <taxon>Cytophagia</taxon>
        <taxon>Cytophagales</taxon>
        <taxon>Spirosomataceae</taxon>
        <taxon>Fibrella</taxon>
    </lineage>
</organism>
<name>I0K6F8_9BACT</name>
<dbReference type="EMBL" id="HE796683">
    <property type="protein sequence ID" value="CCG99711.1"/>
    <property type="molecule type" value="Genomic_DNA"/>
</dbReference>
<dbReference type="SUPFAM" id="SSF52172">
    <property type="entry name" value="CheY-like"/>
    <property type="match status" value="1"/>
</dbReference>
<dbReference type="SMART" id="SM00850">
    <property type="entry name" value="LytTR"/>
    <property type="match status" value="1"/>
</dbReference>
<dbReference type="Proteomes" id="UP000011058">
    <property type="component" value="Chromosome"/>
</dbReference>
<dbReference type="HOGENOM" id="CLU_000445_14_1_10"/>
<dbReference type="Gene3D" id="3.40.50.2300">
    <property type="match status" value="1"/>
</dbReference>
<dbReference type="AlphaFoldDB" id="I0K6F8"/>
<dbReference type="PROSITE" id="PS50110">
    <property type="entry name" value="RESPONSE_REGULATORY"/>
    <property type="match status" value="1"/>
</dbReference>
<feature type="compositionally biased region" description="Polar residues" evidence="2">
    <location>
        <begin position="10"/>
        <end position="20"/>
    </location>
</feature>
<evidence type="ECO:0000256" key="2">
    <source>
        <dbReference type="SAM" id="MobiDB-lite"/>
    </source>
</evidence>
<dbReference type="KEGG" id="fae:FAES_1701"/>
<evidence type="ECO:0000313" key="6">
    <source>
        <dbReference type="Proteomes" id="UP000011058"/>
    </source>
</evidence>
<feature type="region of interest" description="Disordered" evidence="2">
    <location>
        <begin position="1"/>
        <end position="20"/>
    </location>
</feature>
<feature type="modified residue" description="4-aspartylphosphate" evidence="1">
    <location>
        <position position="90"/>
    </location>
</feature>
<proteinExistence type="predicted"/>
<evidence type="ECO:0000256" key="1">
    <source>
        <dbReference type="PROSITE-ProRule" id="PRU00169"/>
    </source>
</evidence>
<dbReference type="InterPro" id="IPR046947">
    <property type="entry name" value="LytR-like"/>
</dbReference>
<keyword evidence="1" id="KW-0597">Phosphoprotein</keyword>
<dbReference type="InterPro" id="IPR011006">
    <property type="entry name" value="CheY-like_superfamily"/>
</dbReference>
<dbReference type="GO" id="GO:0000156">
    <property type="term" value="F:phosphorelay response regulator activity"/>
    <property type="evidence" value="ECO:0007669"/>
    <property type="project" value="InterPro"/>
</dbReference>
<dbReference type="GO" id="GO:0003677">
    <property type="term" value="F:DNA binding"/>
    <property type="evidence" value="ECO:0007669"/>
    <property type="project" value="InterPro"/>
</dbReference>
<reference evidence="5 6" key="1">
    <citation type="journal article" date="2012" name="J. Bacteriol.">
        <title>Genome Sequence of Fibrella aestuarina BUZ 2T, a Filamentous Marine Bacterium.</title>
        <authorList>
            <person name="Filippini M."/>
            <person name="Qi W."/>
            <person name="Blom J."/>
            <person name="Goesmann A."/>
            <person name="Smits T.H."/>
            <person name="Bagheri H.C."/>
        </authorList>
    </citation>
    <scope>NUCLEOTIDE SEQUENCE [LARGE SCALE GENOMIC DNA]</scope>
    <source>
        <strain evidence="6">BUZ 2T</strain>
    </source>
</reference>
<dbReference type="PANTHER" id="PTHR37299:SF1">
    <property type="entry name" value="STAGE 0 SPORULATION PROTEIN A HOMOLOG"/>
    <property type="match status" value="1"/>
</dbReference>
<dbReference type="Gene3D" id="2.40.50.1020">
    <property type="entry name" value="LytTr DNA-binding domain"/>
    <property type="match status" value="1"/>
</dbReference>
<protein>
    <submittedName>
        <fullName evidence="5">Putative response regulatory protein</fullName>
    </submittedName>
</protein>
<evidence type="ECO:0000259" key="3">
    <source>
        <dbReference type="PROSITE" id="PS50110"/>
    </source>
</evidence>
<dbReference type="SMART" id="SM00448">
    <property type="entry name" value="REC"/>
    <property type="match status" value="1"/>
</dbReference>
<dbReference type="PATRIC" id="fig|1166018.3.peg.3437"/>
<feature type="domain" description="Response regulatory" evidence="3">
    <location>
        <begin position="38"/>
        <end position="151"/>
    </location>
</feature>
<dbReference type="Pfam" id="PF04397">
    <property type="entry name" value="LytTR"/>
    <property type="match status" value="1"/>
</dbReference>
<dbReference type="PROSITE" id="PS50930">
    <property type="entry name" value="HTH_LYTTR"/>
    <property type="match status" value="1"/>
</dbReference>
<dbReference type="PANTHER" id="PTHR37299">
    <property type="entry name" value="TRANSCRIPTIONAL REGULATOR-RELATED"/>
    <property type="match status" value="1"/>
</dbReference>
<sequence>MARQVRWLRSPSSSADVPETSGQNWLNSRFLVIFRPMNAILIDDERMSLEVLAIKLQRVAPAIQLLASYDDPEAGLLGLRQHQPDVLFLDVDMPRLDGFALLNQYGPYPFEVIFTTAHSQYAIEAVRQSAVDFLLKPVSEAELGQAIARLEQRLQTKAPPTPAWPLQFQKLPVPSGRGVVFIPIEHIIRLEADSNYTTFYCTDRPRLVASRTIGQFADLLLPMGFVRVHRSAVINVRHIAEYIRGDGGTIVMVDGSEVDVSRREKAQVLELLGLA</sequence>
<dbReference type="Pfam" id="PF00072">
    <property type="entry name" value="Response_reg"/>
    <property type="match status" value="1"/>
</dbReference>
<evidence type="ECO:0000259" key="4">
    <source>
        <dbReference type="PROSITE" id="PS50930"/>
    </source>
</evidence>
<feature type="domain" description="HTH LytTR-type" evidence="4">
    <location>
        <begin position="171"/>
        <end position="274"/>
    </location>
</feature>
<evidence type="ECO:0000313" key="5">
    <source>
        <dbReference type="EMBL" id="CCG99711.1"/>
    </source>
</evidence>
<dbReference type="STRING" id="1166018.FAES_1701"/>
<accession>I0K6F8</accession>
<gene>
    <name evidence="5" type="primary">lytT1</name>
    <name evidence="5" type="ORF">FAES_1701</name>
</gene>
<keyword evidence="6" id="KW-1185">Reference proteome</keyword>
<dbReference type="InterPro" id="IPR007492">
    <property type="entry name" value="LytTR_DNA-bd_dom"/>
</dbReference>